<name>A0A6J4IVC5_9ACTN</name>
<gene>
    <name evidence="2" type="ORF">AVDCRST_MAG52-2569</name>
</gene>
<feature type="non-terminal residue" evidence="2">
    <location>
        <position position="326"/>
    </location>
</feature>
<feature type="compositionally biased region" description="Low complexity" evidence="1">
    <location>
        <begin position="267"/>
        <end position="278"/>
    </location>
</feature>
<dbReference type="EMBL" id="CADCTN010000184">
    <property type="protein sequence ID" value="CAA9259851.1"/>
    <property type="molecule type" value="Genomic_DNA"/>
</dbReference>
<dbReference type="AlphaFoldDB" id="A0A6J4IVC5"/>
<feature type="compositionally biased region" description="Low complexity" evidence="1">
    <location>
        <begin position="91"/>
        <end position="100"/>
    </location>
</feature>
<reference evidence="2" key="1">
    <citation type="submission" date="2020-02" db="EMBL/GenBank/DDBJ databases">
        <authorList>
            <person name="Meier V. D."/>
        </authorList>
    </citation>
    <scope>NUCLEOTIDE SEQUENCE</scope>
    <source>
        <strain evidence="2">AVDCRST_MAG52</strain>
    </source>
</reference>
<feature type="compositionally biased region" description="Basic and acidic residues" evidence="1">
    <location>
        <begin position="32"/>
        <end position="48"/>
    </location>
</feature>
<proteinExistence type="predicted"/>
<feature type="region of interest" description="Disordered" evidence="1">
    <location>
        <begin position="260"/>
        <end position="326"/>
    </location>
</feature>
<feature type="compositionally biased region" description="Basic and acidic residues" evidence="1">
    <location>
        <begin position="1"/>
        <end position="11"/>
    </location>
</feature>
<accession>A0A6J4IVC5</accession>
<evidence type="ECO:0000313" key="2">
    <source>
        <dbReference type="EMBL" id="CAA9259851.1"/>
    </source>
</evidence>
<feature type="region of interest" description="Disordered" evidence="1">
    <location>
        <begin position="1"/>
        <end position="240"/>
    </location>
</feature>
<organism evidence="2">
    <name type="scientific">uncultured Blastococcus sp</name>
    <dbReference type="NCBI Taxonomy" id="217144"/>
    <lineage>
        <taxon>Bacteria</taxon>
        <taxon>Bacillati</taxon>
        <taxon>Actinomycetota</taxon>
        <taxon>Actinomycetes</taxon>
        <taxon>Geodermatophilales</taxon>
        <taxon>Geodermatophilaceae</taxon>
        <taxon>Blastococcus</taxon>
        <taxon>environmental samples</taxon>
    </lineage>
</organism>
<feature type="compositionally biased region" description="Low complexity" evidence="1">
    <location>
        <begin position="177"/>
        <end position="188"/>
    </location>
</feature>
<sequence>DARLGRPDPRLQRRNQHRCRRDVGVGAAAPARTRDRLLGRQHGRDGVSRSRRRCRRDRGDREQGSRPRSAGPRRPRVCSLVPGTGRRRPAAARCRPPLRANPRDPSGRVGARIRGDQRPGRVRAHIRRPDRLPSRDPPGPVAAQPLHQLVGADPPGRRRPSRGLPSGSAARRLRVLAGTRRTARCGRASVEPQCPGHRPRHSRGDDHRQRRRCGPGRAATAARSRAHCPVAAAGRGPQPADRCAAVRPVVAGAVPTRRLRPACVLLPATGRRGARGPPAAGPPAAHPRRRPPGSSPGSGPGAPRRGRTGSTPRPAECGPDDEGRAM</sequence>
<protein>
    <submittedName>
        <fullName evidence="2">Uncharacterized protein</fullName>
    </submittedName>
</protein>
<feature type="compositionally biased region" description="Low complexity" evidence="1">
    <location>
        <begin position="295"/>
        <end position="315"/>
    </location>
</feature>
<evidence type="ECO:0000256" key="1">
    <source>
        <dbReference type="SAM" id="MobiDB-lite"/>
    </source>
</evidence>
<feature type="non-terminal residue" evidence="2">
    <location>
        <position position="1"/>
    </location>
</feature>